<dbReference type="InterPro" id="IPR000897">
    <property type="entry name" value="SRP54_GTPase_dom"/>
</dbReference>
<keyword evidence="6" id="KW-0378">Hydrolase</keyword>
<accession>A0A6J6C7H2</accession>
<dbReference type="EMBL" id="CAEZSW010000008">
    <property type="protein sequence ID" value="CAB4547330.1"/>
    <property type="molecule type" value="Genomic_DNA"/>
</dbReference>
<dbReference type="SMART" id="SM00382">
    <property type="entry name" value="AAA"/>
    <property type="match status" value="1"/>
</dbReference>
<evidence type="ECO:0000256" key="8">
    <source>
        <dbReference type="ARBA" id="ARBA00023136"/>
    </source>
</evidence>
<dbReference type="EMBL" id="CAEZUH010000009">
    <property type="protein sequence ID" value="CAB4587295.1"/>
    <property type="molecule type" value="Genomic_DNA"/>
</dbReference>
<keyword evidence="7" id="KW-0342">GTP-binding</keyword>
<dbReference type="FunFam" id="3.40.50.300:FF:000053">
    <property type="entry name" value="Signal recognition particle receptor FtsY"/>
    <property type="match status" value="1"/>
</dbReference>
<feature type="domain" description="SRP54-type proteins GTP-binding" evidence="10">
    <location>
        <begin position="251"/>
        <end position="264"/>
    </location>
</feature>
<evidence type="ECO:0000313" key="12">
    <source>
        <dbReference type="EMBL" id="CAB4587295.1"/>
    </source>
</evidence>
<evidence type="ECO:0000256" key="6">
    <source>
        <dbReference type="ARBA" id="ARBA00022801"/>
    </source>
</evidence>
<dbReference type="InterPro" id="IPR004390">
    <property type="entry name" value="SR_rcpt_FtsY"/>
</dbReference>
<dbReference type="Pfam" id="PF00448">
    <property type="entry name" value="SRP54"/>
    <property type="match status" value="1"/>
</dbReference>
<sequence>MSLFKKLFTALKSSSISQEDWDAIRAQLIASDLGPKLVDQLILKCRSLKPEDARKSITEEVSSWLSTKPRSILNSKVETKTILIVGVNGTGKTTSAAKLAYYLKSQGNSVLLAAADTFRAAATDQIRTWAKRIDVEVVFGEESSDPASVAFNAITKAKALNADYLIIDTAGRLHTKQNLMDELGKIVRVVQKQSTIDEILLVVDSTTGQNGINQAATFIEAVNISGFIVTKLDGTAKGGIAIAIEKSTGLPIKFVGSGEGIEDFTSFDQEAYLAGLFD</sequence>
<organism evidence="11">
    <name type="scientific">freshwater metagenome</name>
    <dbReference type="NCBI Taxonomy" id="449393"/>
    <lineage>
        <taxon>unclassified sequences</taxon>
        <taxon>metagenomes</taxon>
        <taxon>ecological metagenomes</taxon>
    </lineage>
</organism>
<keyword evidence="5" id="KW-0547">Nucleotide-binding</keyword>
<evidence type="ECO:0000256" key="4">
    <source>
        <dbReference type="ARBA" id="ARBA00022490"/>
    </source>
</evidence>
<dbReference type="SMART" id="SM00962">
    <property type="entry name" value="SRP54"/>
    <property type="match status" value="1"/>
</dbReference>
<evidence type="ECO:0000256" key="9">
    <source>
        <dbReference type="ARBA" id="ARBA00023170"/>
    </source>
</evidence>
<keyword evidence="8" id="KW-0472">Membrane</keyword>
<dbReference type="PANTHER" id="PTHR43134:SF1">
    <property type="entry name" value="SIGNAL RECOGNITION PARTICLE RECEPTOR SUBUNIT ALPHA"/>
    <property type="match status" value="1"/>
</dbReference>
<dbReference type="GO" id="GO:0005525">
    <property type="term" value="F:GTP binding"/>
    <property type="evidence" value="ECO:0007669"/>
    <property type="project" value="UniProtKB-KW"/>
</dbReference>
<dbReference type="Gene3D" id="1.20.120.140">
    <property type="entry name" value="Signal recognition particle SRP54, nucleotide-binding domain"/>
    <property type="match status" value="1"/>
</dbReference>
<dbReference type="InterPro" id="IPR003593">
    <property type="entry name" value="AAA+_ATPase"/>
</dbReference>
<evidence type="ECO:0000256" key="1">
    <source>
        <dbReference type="ARBA" id="ARBA00004413"/>
    </source>
</evidence>
<dbReference type="InterPro" id="IPR042101">
    <property type="entry name" value="SRP54_N_sf"/>
</dbReference>
<dbReference type="PROSITE" id="PS00300">
    <property type="entry name" value="SRP54"/>
    <property type="match status" value="1"/>
</dbReference>
<dbReference type="InterPro" id="IPR027417">
    <property type="entry name" value="P-loop_NTPase"/>
</dbReference>
<dbReference type="SUPFAM" id="SSF52540">
    <property type="entry name" value="P-loop containing nucleoside triphosphate hydrolases"/>
    <property type="match status" value="1"/>
</dbReference>
<reference evidence="11" key="1">
    <citation type="submission" date="2020-05" db="EMBL/GenBank/DDBJ databases">
        <authorList>
            <person name="Chiriac C."/>
            <person name="Salcher M."/>
            <person name="Ghai R."/>
            <person name="Kavagutti S V."/>
        </authorList>
    </citation>
    <scope>NUCLEOTIDE SEQUENCE</scope>
</reference>
<dbReference type="GO" id="GO:0006614">
    <property type="term" value="P:SRP-dependent cotranslational protein targeting to membrane"/>
    <property type="evidence" value="ECO:0007669"/>
    <property type="project" value="InterPro"/>
</dbReference>
<dbReference type="GO" id="GO:0005886">
    <property type="term" value="C:plasma membrane"/>
    <property type="evidence" value="ECO:0007669"/>
    <property type="project" value="UniProtKB-SubCell"/>
</dbReference>
<dbReference type="PANTHER" id="PTHR43134">
    <property type="entry name" value="SIGNAL RECOGNITION PARTICLE RECEPTOR SUBUNIT ALPHA"/>
    <property type="match status" value="1"/>
</dbReference>
<dbReference type="NCBIfam" id="TIGR00064">
    <property type="entry name" value="ftsY"/>
    <property type="match status" value="1"/>
</dbReference>
<evidence type="ECO:0000259" key="10">
    <source>
        <dbReference type="PROSITE" id="PS00300"/>
    </source>
</evidence>
<gene>
    <name evidence="11" type="ORF">UFOPK1508_00152</name>
    <name evidence="12" type="ORF">UFOPK1798_00205</name>
</gene>
<evidence type="ECO:0000256" key="3">
    <source>
        <dbReference type="ARBA" id="ARBA00022475"/>
    </source>
</evidence>
<protein>
    <submittedName>
        <fullName evidence="11">Unannotated protein</fullName>
    </submittedName>
</protein>
<keyword evidence="3" id="KW-1003">Cell membrane</keyword>
<dbReference type="InterPro" id="IPR013822">
    <property type="entry name" value="Signal_recog_particl_SRP54_hlx"/>
</dbReference>
<dbReference type="Pfam" id="PF02881">
    <property type="entry name" value="SRP54_N"/>
    <property type="match status" value="1"/>
</dbReference>
<evidence type="ECO:0000256" key="7">
    <source>
        <dbReference type="ARBA" id="ARBA00023134"/>
    </source>
</evidence>
<name>A0A6J6C7H2_9ZZZZ</name>
<evidence type="ECO:0000256" key="5">
    <source>
        <dbReference type="ARBA" id="ARBA00022741"/>
    </source>
</evidence>
<comment type="subcellular location">
    <subcellularLocation>
        <location evidence="1">Cell membrane</location>
        <topology evidence="1">Peripheral membrane protein</topology>
        <orientation evidence="1">Cytoplasmic side</orientation>
    </subcellularLocation>
</comment>
<dbReference type="AlphaFoldDB" id="A0A6J6C7H2"/>
<keyword evidence="4" id="KW-0963">Cytoplasm</keyword>
<comment type="similarity">
    <text evidence="2">Belongs to the GTP-binding SRP family.</text>
</comment>
<dbReference type="GO" id="GO:0003924">
    <property type="term" value="F:GTPase activity"/>
    <property type="evidence" value="ECO:0007669"/>
    <property type="project" value="TreeGrafter"/>
</dbReference>
<dbReference type="GO" id="GO:0005737">
    <property type="term" value="C:cytoplasm"/>
    <property type="evidence" value="ECO:0007669"/>
    <property type="project" value="UniProtKB-ARBA"/>
</dbReference>
<dbReference type="Gene3D" id="3.40.50.300">
    <property type="entry name" value="P-loop containing nucleotide triphosphate hydrolases"/>
    <property type="match status" value="1"/>
</dbReference>
<evidence type="ECO:0000313" key="11">
    <source>
        <dbReference type="EMBL" id="CAB4547330.1"/>
    </source>
</evidence>
<evidence type="ECO:0000256" key="2">
    <source>
        <dbReference type="ARBA" id="ARBA00008531"/>
    </source>
</evidence>
<dbReference type="GO" id="GO:0005047">
    <property type="term" value="F:signal recognition particle binding"/>
    <property type="evidence" value="ECO:0007669"/>
    <property type="project" value="TreeGrafter"/>
</dbReference>
<proteinExistence type="inferred from homology"/>
<keyword evidence="9" id="KW-0675">Receptor</keyword>